<dbReference type="Pfam" id="PF00240">
    <property type="entry name" value="ubiquitin"/>
    <property type="match status" value="1"/>
</dbReference>
<dbReference type="SMART" id="SM00213">
    <property type="entry name" value="UBQ"/>
    <property type="match status" value="1"/>
</dbReference>
<evidence type="ECO:0000259" key="1">
    <source>
        <dbReference type="PROSITE" id="PS50053"/>
    </source>
</evidence>
<dbReference type="SUPFAM" id="SSF54236">
    <property type="entry name" value="Ubiquitin-like"/>
    <property type="match status" value="1"/>
</dbReference>
<gene>
    <name evidence="2" type="ORF">DARMORV10_C09P49750.1</name>
</gene>
<reference evidence="2" key="1">
    <citation type="submission" date="2021-01" db="EMBL/GenBank/DDBJ databases">
        <authorList>
            <consortium name="Genoscope - CEA"/>
            <person name="William W."/>
        </authorList>
    </citation>
    <scope>NUCLEOTIDE SEQUENCE</scope>
</reference>
<feature type="domain" description="Ubiquitin-like" evidence="1">
    <location>
        <begin position="3"/>
        <end position="79"/>
    </location>
</feature>
<dbReference type="InterPro" id="IPR000626">
    <property type="entry name" value="Ubiquitin-like_dom"/>
</dbReference>
<accession>A0A816J0S7</accession>
<proteinExistence type="predicted"/>
<dbReference type="EMBL" id="HG994373">
    <property type="protein sequence ID" value="CAF1767162.1"/>
    <property type="molecule type" value="Genomic_DNA"/>
</dbReference>
<evidence type="ECO:0000313" key="2">
    <source>
        <dbReference type="EMBL" id="CAF1767162.1"/>
    </source>
</evidence>
<name>A0A816J0S7_BRANA</name>
<dbReference type="PANTHER" id="PTHR47725">
    <property type="entry name" value="OS03G0364000 PROTEIN"/>
    <property type="match status" value="1"/>
</dbReference>
<dbReference type="PANTHER" id="PTHR47725:SF2">
    <property type="entry name" value="UBIQUITIN-LIKE DOMAIN-CONTAINING PROTEIN"/>
    <property type="match status" value="1"/>
</dbReference>
<dbReference type="Proteomes" id="UP001295469">
    <property type="component" value="Chromosome C09"/>
</dbReference>
<protein>
    <submittedName>
        <fullName evidence="2">(rape) hypothetical protein</fullName>
    </submittedName>
</protein>
<dbReference type="CDD" id="cd17039">
    <property type="entry name" value="Ubl_ubiquitin_like"/>
    <property type="match status" value="1"/>
</dbReference>
<dbReference type="InterPro" id="IPR029071">
    <property type="entry name" value="Ubiquitin-like_domsf"/>
</dbReference>
<dbReference type="Gene3D" id="3.10.20.90">
    <property type="entry name" value="Phosphatidylinositol 3-kinase Catalytic Subunit, Chain A, domain 1"/>
    <property type="match status" value="1"/>
</dbReference>
<sequence>MAMYIRVKRMKATYFIQCDPKETVLDVKHKLFTLIEKPVSSQRLVLMSTEEVLEDSKSLAEQQVENDAVVALTLRKDDNEFEDVDIAQPTDFSIS</sequence>
<organism evidence="2">
    <name type="scientific">Brassica napus</name>
    <name type="common">Rape</name>
    <dbReference type="NCBI Taxonomy" id="3708"/>
    <lineage>
        <taxon>Eukaryota</taxon>
        <taxon>Viridiplantae</taxon>
        <taxon>Streptophyta</taxon>
        <taxon>Embryophyta</taxon>
        <taxon>Tracheophyta</taxon>
        <taxon>Spermatophyta</taxon>
        <taxon>Magnoliopsida</taxon>
        <taxon>eudicotyledons</taxon>
        <taxon>Gunneridae</taxon>
        <taxon>Pentapetalae</taxon>
        <taxon>rosids</taxon>
        <taxon>malvids</taxon>
        <taxon>Brassicales</taxon>
        <taxon>Brassicaceae</taxon>
        <taxon>Brassiceae</taxon>
        <taxon>Brassica</taxon>
    </lineage>
</organism>
<dbReference type="AlphaFoldDB" id="A0A816J0S7"/>
<dbReference type="PROSITE" id="PS50053">
    <property type="entry name" value="UBIQUITIN_2"/>
    <property type="match status" value="1"/>
</dbReference>